<dbReference type="RefSeq" id="WP_052236846.1">
    <property type="nucleotide sequence ID" value="NZ_CP009056.1"/>
</dbReference>
<evidence type="ECO:0000256" key="11">
    <source>
        <dbReference type="HAMAP-Rule" id="MF_01487"/>
    </source>
</evidence>
<evidence type="ECO:0000256" key="6">
    <source>
        <dbReference type="ARBA" id="ARBA00022839"/>
    </source>
</evidence>
<name>A0A0A7S174_FRIPE</name>
<keyword evidence="6 11" id="KW-0269">Exonuclease</keyword>
<gene>
    <name evidence="11" type="primary">recD</name>
    <name evidence="14" type="ORF">FPB0191_01399</name>
</gene>
<dbReference type="InterPro" id="IPR006344">
    <property type="entry name" value="RecD"/>
</dbReference>
<evidence type="ECO:0000256" key="10">
    <source>
        <dbReference type="ARBA" id="ARBA00023235"/>
    </source>
</evidence>
<dbReference type="GO" id="GO:0003677">
    <property type="term" value="F:DNA binding"/>
    <property type="evidence" value="ECO:0007669"/>
    <property type="project" value="UniProtKB-UniRule"/>
</dbReference>
<keyword evidence="10 11" id="KW-0413">Isomerase</keyword>
<keyword evidence="8 11" id="KW-0238">DNA-binding</keyword>
<dbReference type="HOGENOM" id="CLU_007524_1_2_6"/>
<dbReference type="EC" id="5.6.2.3" evidence="11"/>
<dbReference type="Pfam" id="PF13538">
    <property type="entry name" value="UvrD_C_2"/>
    <property type="match status" value="1"/>
</dbReference>
<protein>
    <recommendedName>
        <fullName evidence="11">RecBCD enzyme subunit RecD</fullName>
        <ecNumber evidence="11">5.6.2.3</ecNumber>
    </recommendedName>
    <alternativeName>
        <fullName evidence="11">DNA 5'-3' helicase subunit RecD</fullName>
    </alternativeName>
    <alternativeName>
        <fullName evidence="11">Exonuclease V subunit RecD</fullName>
        <shortName evidence="11">ExoV subunit RecD</shortName>
    </alternativeName>
    <alternativeName>
        <fullName evidence="11">Helicase/nuclease RecBCD subunit RecD</fullName>
    </alternativeName>
</protein>
<dbReference type="STRING" id="1267021.FPB0191_01399"/>
<evidence type="ECO:0000256" key="1">
    <source>
        <dbReference type="ARBA" id="ARBA00022722"/>
    </source>
</evidence>
<dbReference type="Gene3D" id="3.40.50.300">
    <property type="entry name" value="P-loop containing nucleotide triphosphate hydrolases"/>
    <property type="match status" value="3"/>
</dbReference>
<evidence type="ECO:0000313" key="15">
    <source>
        <dbReference type="Proteomes" id="UP000030901"/>
    </source>
</evidence>
<comment type="similarity">
    <text evidence="11">Belongs to the RecD family.</text>
</comment>
<keyword evidence="5 11" id="KW-0347">Helicase</keyword>
<dbReference type="NCBIfam" id="TIGR01447">
    <property type="entry name" value="recD"/>
    <property type="match status" value="1"/>
</dbReference>
<dbReference type="CDD" id="cd17933">
    <property type="entry name" value="DEXSc_RecD-like"/>
    <property type="match status" value="1"/>
</dbReference>
<feature type="domain" description="RecBCD enzyme subunit RecD N-terminal" evidence="13">
    <location>
        <begin position="14"/>
        <end position="124"/>
    </location>
</feature>
<dbReference type="GO" id="GO:0009338">
    <property type="term" value="C:exodeoxyribonuclease V complex"/>
    <property type="evidence" value="ECO:0007669"/>
    <property type="project" value="InterPro"/>
</dbReference>
<accession>A0A0A7S174</accession>
<dbReference type="EMBL" id="CP009056">
    <property type="protein sequence ID" value="AJA45218.1"/>
    <property type="molecule type" value="Genomic_DNA"/>
</dbReference>
<evidence type="ECO:0000256" key="8">
    <source>
        <dbReference type="ARBA" id="ARBA00023125"/>
    </source>
</evidence>
<keyword evidence="2 11" id="KW-0547">Nucleotide-binding</keyword>
<dbReference type="InterPro" id="IPR027417">
    <property type="entry name" value="P-loop_NTPase"/>
</dbReference>
<feature type="binding site" evidence="11">
    <location>
        <begin position="190"/>
        <end position="197"/>
    </location>
    <ligand>
        <name>ATP</name>
        <dbReference type="ChEBI" id="CHEBI:30616"/>
    </ligand>
</feature>
<dbReference type="Pfam" id="PF21185">
    <property type="entry name" value="RecD_N"/>
    <property type="match status" value="1"/>
</dbReference>
<dbReference type="PANTHER" id="PTHR43788">
    <property type="entry name" value="DNA2/NAM7 HELICASE FAMILY MEMBER"/>
    <property type="match status" value="1"/>
</dbReference>
<evidence type="ECO:0000256" key="5">
    <source>
        <dbReference type="ARBA" id="ARBA00022806"/>
    </source>
</evidence>
<dbReference type="HAMAP" id="MF_01487">
    <property type="entry name" value="RecD"/>
    <property type="match status" value="1"/>
</dbReference>
<dbReference type="PANTHER" id="PTHR43788:SF6">
    <property type="entry name" value="DNA HELICASE B"/>
    <property type="match status" value="1"/>
</dbReference>
<evidence type="ECO:0000259" key="12">
    <source>
        <dbReference type="Pfam" id="PF13538"/>
    </source>
</evidence>
<evidence type="ECO:0000256" key="3">
    <source>
        <dbReference type="ARBA" id="ARBA00022763"/>
    </source>
</evidence>
<sequence length="642" mass="72662">MMTGNDLLELLKSNGIITALDFYLANFLHQKANINDPQANRRFAFLLAWLSLEVRSGHVCIDLTQLTKKQFDYRIGRELSDSIFTDLDKPKLTDWLKLCAEISHDIISDGQNLTPLILCSNRLYFQRMWLYEKRVAQYFALNQHSYHFEDKTSVCSLIDTLFPSTNSVEIDWQKVAVVSALTHKIAIISGGPGTGKTTTISKLLTALLTINHENTLTNLRIVATAPTGKAAARLTESLSSALSSLTIADPIKSSLPTEAITLHRLLGARPNSNQYLYNEHNLLNIDLLLIDEASMVDLSMMAKIINALPEHCRLILLGDKEQLSSVEAGAVFADLCQMMEQGYSQNHIDTIYEICQYRLESNTQHQANFADCVCLLQKSYRFNLNSGIGVLANYIKEGQNEAIELLFKQNKHHDIVLNPLVDENHYIKAIQHTVSYYSHYLLQILKYPTKIQHILTCFAEFRLLCALREGRYGVSGLNKIIEQELEKQNIIHRNKNQAWYVGRPIMILRNSFSLGLFNGDIGITLPDPHNKDKLRVYFSLPSGEIKGFAPYRLPEHETAYAMTIHKSQGSEFDHISIILPTEYSPLLTRSLLYTAVTRAKKNVAIFADNQILSRTVLSKTQRQSGLLYELENITANLNKVAE</sequence>
<comment type="subunit">
    <text evidence="11">Heterotrimer of RecB, RecC and RecD. All subunits contribute to DNA-binding.</text>
</comment>
<dbReference type="GO" id="GO:0008854">
    <property type="term" value="F:exodeoxyribonuclease V activity"/>
    <property type="evidence" value="ECO:0007669"/>
    <property type="project" value="InterPro"/>
</dbReference>
<evidence type="ECO:0000256" key="9">
    <source>
        <dbReference type="ARBA" id="ARBA00023204"/>
    </source>
</evidence>
<reference evidence="14 15" key="1">
    <citation type="journal article" date="2014" name="Appl. Environ. Microbiol.">
        <title>Gut symbionts from distinct hosts exhibit genotoxic activity via divergent colibactin biosynthetic pathways.</title>
        <authorList>
            <person name="Engel P."/>
            <person name="Vizcaino M.I."/>
            <person name="Crawford J.M."/>
        </authorList>
    </citation>
    <scope>NUCLEOTIDE SEQUENCE [LARGE SCALE GENOMIC DNA]</scope>
    <source>
        <strain evidence="14 15">PEB0191</strain>
    </source>
</reference>
<dbReference type="InterPro" id="IPR049550">
    <property type="entry name" value="RecD_N"/>
</dbReference>
<keyword evidence="3 11" id="KW-0227">DNA damage</keyword>
<dbReference type="GO" id="GO:0000724">
    <property type="term" value="P:double-strand break repair via homologous recombination"/>
    <property type="evidence" value="ECO:0007669"/>
    <property type="project" value="UniProtKB-UniRule"/>
</dbReference>
<comment type="catalytic activity">
    <reaction evidence="11">
        <text>ATP + H2O = ADP + phosphate + H(+)</text>
        <dbReference type="Rhea" id="RHEA:13065"/>
        <dbReference type="ChEBI" id="CHEBI:15377"/>
        <dbReference type="ChEBI" id="CHEBI:15378"/>
        <dbReference type="ChEBI" id="CHEBI:30616"/>
        <dbReference type="ChEBI" id="CHEBI:43474"/>
        <dbReference type="ChEBI" id="CHEBI:456216"/>
        <dbReference type="EC" id="5.6.2.3"/>
    </reaction>
</comment>
<dbReference type="KEGG" id="fpp:FPB0191_01399"/>
<evidence type="ECO:0000313" key="14">
    <source>
        <dbReference type="EMBL" id="AJA45218.1"/>
    </source>
</evidence>
<dbReference type="NCBIfam" id="NF008127">
    <property type="entry name" value="PRK10875.1"/>
    <property type="match status" value="1"/>
</dbReference>
<dbReference type="InterPro" id="IPR027785">
    <property type="entry name" value="UvrD-like_helicase_C"/>
</dbReference>
<dbReference type="GO" id="GO:0016887">
    <property type="term" value="F:ATP hydrolysis activity"/>
    <property type="evidence" value="ECO:0007669"/>
    <property type="project" value="RHEA"/>
</dbReference>
<dbReference type="AlphaFoldDB" id="A0A0A7S174"/>
<dbReference type="OrthoDB" id="9803432at2"/>
<keyword evidence="15" id="KW-1185">Reference proteome</keyword>
<feature type="domain" description="UvrD-like helicase C-terminal" evidence="12">
    <location>
        <begin position="559"/>
        <end position="604"/>
    </location>
</feature>
<organism evidence="14 15">
    <name type="scientific">Frischella perrara</name>
    <dbReference type="NCBI Taxonomy" id="1267021"/>
    <lineage>
        <taxon>Bacteria</taxon>
        <taxon>Pseudomonadati</taxon>
        <taxon>Pseudomonadota</taxon>
        <taxon>Gammaproteobacteria</taxon>
        <taxon>Orbales</taxon>
        <taxon>Orbaceae</taxon>
        <taxon>Frischella</taxon>
    </lineage>
</organism>
<dbReference type="InterPro" id="IPR041851">
    <property type="entry name" value="RecD_N_sf"/>
</dbReference>
<dbReference type="GO" id="GO:0043139">
    <property type="term" value="F:5'-3' DNA helicase activity"/>
    <property type="evidence" value="ECO:0007669"/>
    <property type="project" value="UniProtKB-UniRule"/>
</dbReference>
<dbReference type="InterPro" id="IPR050534">
    <property type="entry name" value="Coronavir_polyprotein_1ab"/>
</dbReference>
<dbReference type="Gene3D" id="1.10.10.1020">
    <property type="entry name" value="RecBCD complex, subunit RecD, N-terminal domain"/>
    <property type="match status" value="1"/>
</dbReference>
<evidence type="ECO:0000256" key="2">
    <source>
        <dbReference type="ARBA" id="ARBA00022741"/>
    </source>
</evidence>
<dbReference type="SUPFAM" id="SSF52540">
    <property type="entry name" value="P-loop containing nucleoside triphosphate hydrolases"/>
    <property type="match status" value="2"/>
</dbReference>
<evidence type="ECO:0000256" key="4">
    <source>
        <dbReference type="ARBA" id="ARBA00022801"/>
    </source>
</evidence>
<comment type="function">
    <text evidence="11">A helicase/nuclease that prepares dsDNA breaks (DSB) for recombinational DNA repair. Binds to DSBs and unwinds DNA via a highly rapid and processive ATP-dependent bidirectional helicase activity. Unwinds dsDNA until it encounters a Chi (crossover hotspot instigator) sequence from the 3' direction. Cuts ssDNA a few nucleotides 3' to the Chi site. The properties and activities of the enzyme are changed at Chi. The Chi-altered holoenzyme produces a long 3'-ssDNA overhang and facilitates RecA-binding to the ssDNA for homologous DNA recombination and repair. Holoenzyme degrades any linearized DNA that is unable to undergo homologous recombination. In the holoenzyme this subunit has ssDNA-dependent ATPase and 5'-3' helicase activity. When added to pre-assembled RecBC greatly stimulates nuclease activity and augments holoenzyme processivity. Negatively regulates the RecA-loading ability of RecBCD.</text>
</comment>
<keyword evidence="9 11" id="KW-0234">DNA repair</keyword>
<evidence type="ECO:0000259" key="13">
    <source>
        <dbReference type="Pfam" id="PF21185"/>
    </source>
</evidence>
<proteinExistence type="inferred from homology"/>
<keyword evidence="7 11" id="KW-0067">ATP-binding</keyword>
<comment type="miscellaneous">
    <text evidence="11">In the RecBCD complex, RecB has a slow 3'-5' helicase, an exonuclease activity and loads RecA onto ssDNA, RecD has a fast 5'-3' helicase activity, while RecC stimulates the ATPase and processivity of the RecB helicase and contributes to recognition of the Chi site.</text>
</comment>
<dbReference type="GO" id="GO:0017116">
    <property type="term" value="F:single-stranded DNA helicase activity"/>
    <property type="evidence" value="ECO:0007669"/>
    <property type="project" value="TreeGrafter"/>
</dbReference>
<dbReference type="Pfam" id="PF13245">
    <property type="entry name" value="AAA_19"/>
    <property type="match status" value="1"/>
</dbReference>
<dbReference type="CDD" id="cd18809">
    <property type="entry name" value="SF1_C_RecD"/>
    <property type="match status" value="1"/>
</dbReference>
<keyword evidence="1 11" id="KW-0540">Nuclease</keyword>
<dbReference type="Proteomes" id="UP000030901">
    <property type="component" value="Chromosome"/>
</dbReference>
<dbReference type="GO" id="GO:0005524">
    <property type="term" value="F:ATP binding"/>
    <property type="evidence" value="ECO:0007669"/>
    <property type="project" value="UniProtKB-UniRule"/>
</dbReference>
<keyword evidence="4 11" id="KW-0378">Hydrolase</keyword>
<evidence type="ECO:0000256" key="7">
    <source>
        <dbReference type="ARBA" id="ARBA00022840"/>
    </source>
</evidence>